<keyword evidence="1" id="KW-1133">Transmembrane helix</keyword>
<protein>
    <submittedName>
        <fullName evidence="2">Galactose binding lectin domain protein</fullName>
    </submittedName>
</protein>
<proteinExistence type="predicted"/>
<keyword evidence="2" id="KW-0430">Lectin</keyword>
<dbReference type="GO" id="GO:0030246">
    <property type="term" value="F:carbohydrate binding"/>
    <property type="evidence" value="ECO:0007669"/>
    <property type="project" value="UniProtKB-KW"/>
</dbReference>
<keyword evidence="1" id="KW-0472">Membrane</keyword>
<sequence length="346" mass="35840">MAAWAIIIMVVLTIAIGIFIFLTIYTELDNKKKQQANILYPFSGALTPPSPPWTVNDANISKGAGETPEDGLSLLGAVGGTRDTVPQIQCPVGYKINIVGAFLDIVDPYGECSNTPDSILQTTCGDGSDLSNAAKCSTSGDCGVGMECTNGKCVPKKCKSNGDCAAAVAGTTILSCSDNIGKICVLDHECGDGAKCVAGVCEADPGQGACMACVDGHCASMPTCNFVDKGLNIVCSPSKGDIKKCRPRDASAYLAAHCDGKRTCLGEGDTWMPNIKNGIFGPLPCDIPAETGDKFYATLPVITGWGGGTPINTKSQASASATFNQGYYVHGIYTCVPEDENAGTSD</sequence>
<reference evidence="2" key="1">
    <citation type="journal article" date="2019" name="MBio">
        <title>Virus Genomes from Deep Sea Sediments Expand the Ocean Megavirome and Support Independent Origins of Viral Gigantism.</title>
        <authorList>
            <person name="Backstrom D."/>
            <person name="Yutin N."/>
            <person name="Jorgensen S.L."/>
            <person name="Dharamshi J."/>
            <person name="Homa F."/>
            <person name="Zaremba-Niedwiedzka K."/>
            <person name="Spang A."/>
            <person name="Wolf Y.I."/>
            <person name="Koonin E.V."/>
            <person name="Ettema T.J."/>
        </authorList>
    </citation>
    <scope>NUCLEOTIDE SEQUENCE</scope>
</reference>
<keyword evidence="1" id="KW-0812">Transmembrane</keyword>
<name>A0A481YUH9_9VIRU</name>
<gene>
    <name evidence="2" type="ORF">LCMAC102_03360</name>
</gene>
<feature type="transmembrane region" description="Helical" evidence="1">
    <location>
        <begin position="6"/>
        <end position="25"/>
    </location>
</feature>
<dbReference type="EMBL" id="MK500334">
    <property type="protein sequence ID" value="QBK86541.1"/>
    <property type="molecule type" value="Genomic_DNA"/>
</dbReference>
<organism evidence="2">
    <name type="scientific">Marseillevirus LCMAC102</name>
    <dbReference type="NCBI Taxonomy" id="2506603"/>
    <lineage>
        <taxon>Viruses</taxon>
        <taxon>Varidnaviria</taxon>
        <taxon>Bamfordvirae</taxon>
        <taxon>Nucleocytoviricota</taxon>
        <taxon>Megaviricetes</taxon>
        <taxon>Pimascovirales</taxon>
        <taxon>Pimascovirales incertae sedis</taxon>
        <taxon>Marseilleviridae</taxon>
    </lineage>
</organism>
<accession>A0A481YUH9</accession>
<evidence type="ECO:0000313" key="2">
    <source>
        <dbReference type="EMBL" id="QBK86541.1"/>
    </source>
</evidence>
<evidence type="ECO:0000256" key="1">
    <source>
        <dbReference type="SAM" id="Phobius"/>
    </source>
</evidence>